<protein>
    <submittedName>
        <fullName evidence="2">DUF4854 domain-containing protein</fullName>
    </submittedName>
</protein>
<dbReference type="OrthoDB" id="1863374at2"/>
<organism evidence="2 3">
    <name type="scientific">Massiliimalia timonensis</name>
    <dbReference type="NCBI Taxonomy" id="1987501"/>
    <lineage>
        <taxon>Bacteria</taxon>
        <taxon>Bacillati</taxon>
        <taxon>Bacillota</taxon>
        <taxon>Clostridia</taxon>
        <taxon>Eubacteriales</taxon>
        <taxon>Oscillospiraceae</taxon>
        <taxon>Massiliimalia</taxon>
    </lineage>
</organism>
<keyword evidence="3" id="KW-1185">Reference proteome</keyword>
<name>A0A8J6PHX9_9FIRM</name>
<proteinExistence type="predicted"/>
<dbReference type="Pfam" id="PF16146">
    <property type="entry name" value="DUF4854"/>
    <property type="match status" value="1"/>
</dbReference>
<evidence type="ECO:0000313" key="2">
    <source>
        <dbReference type="EMBL" id="MBC8610370.1"/>
    </source>
</evidence>
<dbReference type="EMBL" id="JACRTL010000002">
    <property type="protein sequence ID" value="MBC8610370.1"/>
    <property type="molecule type" value="Genomic_DNA"/>
</dbReference>
<evidence type="ECO:0000313" key="3">
    <source>
        <dbReference type="Proteomes" id="UP000632659"/>
    </source>
</evidence>
<reference evidence="2" key="1">
    <citation type="submission" date="2020-08" db="EMBL/GenBank/DDBJ databases">
        <title>Genome public.</title>
        <authorList>
            <person name="Liu C."/>
            <person name="Sun Q."/>
        </authorList>
    </citation>
    <scope>NUCLEOTIDE SEQUENCE</scope>
    <source>
        <strain evidence="2">NSJ-15</strain>
    </source>
</reference>
<sequence>MKKLLTSLLVVVMIFCLTACGKPSVEEFASSEAVQSEIAELKSSLSGSGMDISVTGEGDKLIYTFTLAEGTDTTGLEEGLKAGVEAQASTFEGLAAELKGAVSAENPVVVVIYATSDGTEIYSQEFTAK</sequence>
<keyword evidence="1" id="KW-0732">Signal</keyword>
<feature type="chain" id="PRO_5039285508" evidence="1">
    <location>
        <begin position="22"/>
        <end position="129"/>
    </location>
</feature>
<dbReference type="InterPro" id="IPR032327">
    <property type="entry name" value="DUF4854"/>
</dbReference>
<dbReference type="AlphaFoldDB" id="A0A8J6PHX9"/>
<gene>
    <name evidence="2" type="ORF">H8702_04435</name>
</gene>
<evidence type="ECO:0000256" key="1">
    <source>
        <dbReference type="SAM" id="SignalP"/>
    </source>
</evidence>
<dbReference type="Proteomes" id="UP000632659">
    <property type="component" value="Unassembled WGS sequence"/>
</dbReference>
<comment type="caution">
    <text evidence="2">The sequence shown here is derived from an EMBL/GenBank/DDBJ whole genome shotgun (WGS) entry which is preliminary data.</text>
</comment>
<dbReference type="RefSeq" id="WP_093989601.1">
    <property type="nucleotide sequence ID" value="NZ_FYDD01000004.1"/>
</dbReference>
<accession>A0A8J6PHX9</accession>
<feature type="signal peptide" evidence="1">
    <location>
        <begin position="1"/>
        <end position="21"/>
    </location>
</feature>